<evidence type="ECO:0000313" key="2">
    <source>
        <dbReference type="EMBL" id="KUG05235.1"/>
    </source>
</evidence>
<dbReference type="EMBL" id="LNQE01001822">
    <property type="protein sequence ID" value="KUG05235.1"/>
    <property type="molecule type" value="Genomic_DNA"/>
</dbReference>
<organism evidence="2">
    <name type="scientific">hydrocarbon metagenome</name>
    <dbReference type="NCBI Taxonomy" id="938273"/>
    <lineage>
        <taxon>unclassified sequences</taxon>
        <taxon>metagenomes</taxon>
        <taxon>ecological metagenomes</taxon>
    </lineage>
</organism>
<accession>A0A0W8E9W3</accession>
<sequence length="353" mass="39587">MKILVIGNEELTILFKREGFITTNDPVDDIYAVVSTSQNHEMIPEEYPAYILCSGGISDWAARKARPDAVFFNSIEEIKHLLKQTKVEPMPEKSTKDSLIIATYANKGGVGKTTVANSLALTLAKEGINTVICDFDFGGANLAGFYNLKGVFGNYFDDNVMGYLTKVKNNLYLLPAPTNVIPNQIKGEHLENTLEQLREHFTVVLCDTCPSPWEKEYMGSVFNETDLVYAVVNQSKFSIEETKIYGPQLLYMGAEIGNIRIILNQYDPKLVSIKEVEKCFNSGFKKGVKKLPSIVAVIPHDWQEANKATYKGNVTNIDVWENVCQEIASKLNITLMAEAEQPKKTFMGFLKRR</sequence>
<dbReference type="SUPFAM" id="SSF52540">
    <property type="entry name" value="P-loop containing nucleoside triphosphate hydrolases"/>
    <property type="match status" value="1"/>
</dbReference>
<dbReference type="AlphaFoldDB" id="A0A0W8E9W3"/>
<dbReference type="Pfam" id="PF13614">
    <property type="entry name" value="AAA_31"/>
    <property type="match status" value="1"/>
</dbReference>
<proteinExistence type="predicted"/>
<reference evidence="2" key="1">
    <citation type="journal article" date="2015" name="Proc. Natl. Acad. Sci. U.S.A.">
        <title>Networks of energetic and metabolic interactions define dynamics in microbial communities.</title>
        <authorList>
            <person name="Embree M."/>
            <person name="Liu J.K."/>
            <person name="Al-Bassam M.M."/>
            <person name="Zengler K."/>
        </authorList>
    </citation>
    <scope>NUCLEOTIDE SEQUENCE</scope>
</reference>
<gene>
    <name evidence="2" type="ORF">ASZ90_017308</name>
</gene>
<evidence type="ECO:0000259" key="1">
    <source>
        <dbReference type="Pfam" id="PF13614"/>
    </source>
</evidence>
<comment type="caution">
    <text evidence="2">The sequence shown here is derived from an EMBL/GenBank/DDBJ whole genome shotgun (WGS) entry which is preliminary data.</text>
</comment>
<dbReference type="Gene3D" id="3.40.50.300">
    <property type="entry name" value="P-loop containing nucleotide triphosphate hydrolases"/>
    <property type="match status" value="1"/>
</dbReference>
<protein>
    <submittedName>
        <fullName evidence="2">Septum site-determining protein mind</fullName>
    </submittedName>
</protein>
<dbReference type="InterPro" id="IPR025669">
    <property type="entry name" value="AAA_dom"/>
</dbReference>
<dbReference type="InterPro" id="IPR027417">
    <property type="entry name" value="P-loop_NTPase"/>
</dbReference>
<name>A0A0W8E9W3_9ZZZZ</name>
<dbReference type="PANTHER" id="PTHR13696">
    <property type="entry name" value="P-LOOP CONTAINING NUCLEOSIDE TRIPHOSPHATE HYDROLASE"/>
    <property type="match status" value="1"/>
</dbReference>
<dbReference type="PANTHER" id="PTHR13696:SF99">
    <property type="entry name" value="COBYRINIC ACID AC-DIAMIDE SYNTHASE"/>
    <property type="match status" value="1"/>
</dbReference>
<dbReference type="InterPro" id="IPR050678">
    <property type="entry name" value="DNA_Partitioning_ATPase"/>
</dbReference>
<feature type="domain" description="AAA" evidence="1">
    <location>
        <begin position="100"/>
        <end position="211"/>
    </location>
</feature>